<comment type="caution">
    <text evidence="1">The sequence shown here is derived from an EMBL/GenBank/DDBJ whole genome shotgun (WGS) entry which is preliminary data.</text>
</comment>
<evidence type="ECO:0008006" key="2">
    <source>
        <dbReference type="Google" id="ProtNLM"/>
    </source>
</evidence>
<dbReference type="GO" id="GO:0003723">
    <property type="term" value="F:RNA binding"/>
    <property type="evidence" value="ECO:0007669"/>
    <property type="project" value="InterPro"/>
</dbReference>
<dbReference type="AlphaFoldDB" id="X1I5S8"/>
<dbReference type="EMBL" id="BARU01041638">
    <property type="protein sequence ID" value="GAH77032.1"/>
    <property type="molecule type" value="Genomic_DNA"/>
</dbReference>
<protein>
    <recommendedName>
        <fullName evidence="2">Pseudouridine synthase</fullName>
    </recommendedName>
</protein>
<sequence>MPATRIQKALSAAGVASRRAIEQMVRDGADYR</sequence>
<accession>X1I5S8</accession>
<gene>
    <name evidence="1" type="ORF">S03H2_64150</name>
</gene>
<name>X1I5S8_9ZZZZ</name>
<dbReference type="InterPro" id="IPR036986">
    <property type="entry name" value="S4_RNA-bd_sf"/>
</dbReference>
<dbReference type="PROSITE" id="PS50889">
    <property type="entry name" value="S4"/>
    <property type="match status" value="1"/>
</dbReference>
<feature type="non-terminal residue" evidence="1">
    <location>
        <position position="32"/>
    </location>
</feature>
<reference evidence="1" key="1">
    <citation type="journal article" date="2014" name="Front. Microbiol.">
        <title>High frequency of phylogenetically diverse reductive dehalogenase-homologous genes in deep subseafloor sedimentary metagenomes.</title>
        <authorList>
            <person name="Kawai M."/>
            <person name="Futagami T."/>
            <person name="Toyoda A."/>
            <person name="Takaki Y."/>
            <person name="Nishi S."/>
            <person name="Hori S."/>
            <person name="Arai W."/>
            <person name="Tsubouchi T."/>
            <person name="Morono Y."/>
            <person name="Uchiyama I."/>
            <person name="Ito T."/>
            <person name="Fujiyama A."/>
            <person name="Inagaki F."/>
            <person name="Takami H."/>
        </authorList>
    </citation>
    <scope>NUCLEOTIDE SEQUENCE</scope>
    <source>
        <strain evidence="1">Expedition CK06-06</strain>
    </source>
</reference>
<organism evidence="1">
    <name type="scientific">marine sediment metagenome</name>
    <dbReference type="NCBI Taxonomy" id="412755"/>
    <lineage>
        <taxon>unclassified sequences</taxon>
        <taxon>metagenomes</taxon>
        <taxon>ecological metagenomes</taxon>
    </lineage>
</organism>
<proteinExistence type="predicted"/>
<dbReference type="Gene3D" id="3.10.290.10">
    <property type="entry name" value="RNA-binding S4 domain"/>
    <property type="match status" value="1"/>
</dbReference>
<evidence type="ECO:0000313" key="1">
    <source>
        <dbReference type="EMBL" id="GAH77032.1"/>
    </source>
</evidence>